<organism evidence="8">
    <name type="scientific">Brugia malayi</name>
    <name type="common">Filarial nematode worm</name>
    <dbReference type="NCBI Taxonomy" id="6279"/>
    <lineage>
        <taxon>Eukaryota</taxon>
        <taxon>Metazoa</taxon>
        <taxon>Ecdysozoa</taxon>
        <taxon>Nematoda</taxon>
        <taxon>Chromadorea</taxon>
        <taxon>Rhabditida</taxon>
        <taxon>Spirurina</taxon>
        <taxon>Spiruromorpha</taxon>
        <taxon>Filarioidea</taxon>
        <taxon>Onchocercidae</taxon>
        <taxon>Brugia</taxon>
    </lineage>
</organism>
<dbReference type="InterPro" id="IPR036179">
    <property type="entry name" value="Ig-like_dom_sf"/>
</dbReference>
<accession>A0A4E9FGR3</accession>
<dbReference type="AlphaFoldDB" id="A0A4E9FGR3"/>
<dbReference type="PROSITE" id="PS50011">
    <property type="entry name" value="PROTEIN_KINASE_DOM"/>
    <property type="match status" value="1"/>
</dbReference>
<feature type="domain" description="Fibronectin type-III" evidence="7">
    <location>
        <begin position="235"/>
        <end position="329"/>
    </location>
</feature>
<keyword evidence="3" id="KW-0677">Repeat</keyword>
<dbReference type="Gene3D" id="2.60.40.10">
    <property type="entry name" value="Immunoglobulins"/>
    <property type="match status" value="2"/>
</dbReference>
<dbReference type="GO" id="GO:0005524">
    <property type="term" value="F:ATP binding"/>
    <property type="evidence" value="ECO:0007669"/>
    <property type="project" value="InterPro"/>
</dbReference>
<dbReference type="KEGG" id="bmy:BM_BM172"/>
<evidence type="ECO:0000256" key="1">
    <source>
        <dbReference type="ARBA" id="ARBA00006692"/>
    </source>
</evidence>
<comment type="similarity">
    <text evidence="1">Belongs to the protein kinase superfamily. CAMK Ser/Thr protein kinase family.</text>
</comment>
<evidence type="ECO:0000313" key="9">
    <source>
        <dbReference type="Proteomes" id="UP000006672"/>
    </source>
</evidence>
<dbReference type="InterPro" id="IPR007110">
    <property type="entry name" value="Ig-like_dom"/>
</dbReference>
<dbReference type="STRING" id="6279.A0A5S6PD17"/>
<dbReference type="InterPro" id="IPR001452">
    <property type="entry name" value="SH3_domain"/>
</dbReference>
<sequence>MSDGTITEQSSICEQKNAHEVCAIMNCSFSAVKKKQISGHRGEKVKIINIDREGYAEVEKEDGKKGYIPTYFLDLNTVPGDNFAQQIRYRRKWYHLVDSGQEIFFKDNPSNLLNNISYLTNLVSFLPVQKQSFSLLFSHSHKRPICIEPLQDMRIKLGEKITLMCKFFSEESHTITWRGPVITAKRQYEVTTNKEGYSLLTLKKCVEEDSGQYWVQAENIFGKCHTVAWITIIVPPGITHITTCKAVNRNSVLLQWKDARKGNSKNVYYVVEYKRKDMSDYQIAMEGIIGTSTVIADLKSTFHSFRIYAFNEYFKGKTGPTADVDLNLAFLQSLSSITCIGDVNAETDYIDEATYSKIYDIARIVYKGKFAYVKEIIRKSDKKQYAAKCFMREFTQTENEWENIQREISVMRCIRHRNIVAYHGVVKLNNQLIMIMQWLNGPHLLDYIIRLGYISEVLIQRFCKDLLLALEYLHSFQIAHLAIRPENLLMHISNIVRLVVIDFGSSRYCNEEAVVWNHGAIDFASPEQISHHEVTIKSDMWSFGIILYTLTTGRIPFDDEYYEMIRLKILSNISTIDEIRIYRIYSQPIIALLKSVIVNDAGARLSATECLKSEWMQSQGSEELFLVDYLEDYKERRKEQLRRIGDLFEDCECVSIC</sequence>
<dbReference type="EMBL" id="CAAKNF010000194">
    <property type="protein sequence ID" value="VIO95682.1"/>
    <property type="molecule type" value="Genomic_DNA"/>
</dbReference>
<dbReference type="Pfam" id="PF07653">
    <property type="entry name" value="SH3_2"/>
    <property type="match status" value="1"/>
</dbReference>
<name>A0A4E9FGR3_BRUMA</name>
<dbReference type="SMART" id="SM00409">
    <property type="entry name" value="IG"/>
    <property type="match status" value="1"/>
</dbReference>
<protein>
    <submittedName>
        <fullName evidence="10">Bm172</fullName>
    </submittedName>
</protein>
<feature type="domain" description="Protein kinase" evidence="5">
    <location>
        <begin position="359"/>
        <end position="616"/>
    </location>
</feature>
<evidence type="ECO:0000256" key="2">
    <source>
        <dbReference type="ARBA" id="ARBA00022443"/>
    </source>
</evidence>
<gene>
    <name evidence="8 10" type="primary">Bm172</name>
    <name evidence="8" type="ORF">BM_BM172</name>
</gene>
<dbReference type="GeneID" id="6097361"/>
<feature type="domain" description="Ig-like" evidence="6">
    <location>
        <begin position="144"/>
        <end position="219"/>
    </location>
</feature>
<dbReference type="InterPro" id="IPR003599">
    <property type="entry name" value="Ig_sub"/>
</dbReference>
<dbReference type="PROSITE" id="PS50853">
    <property type="entry name" value="FN3"/>
    <property type="match status" value="1"/>
</dbReference>
<evidence type="ECO:0000256" key="4">
    <source>
        <dbReference type="ARBA" id="ARBA00023319"/>
    </source>
</evidence>
<evidence type="ECO:0000313" key="8">
    <source>
        <dbReference type="EMBL" id="VIO95682.1"/>
    </source>
</evidence>
<evidence type="ECO:0000259" key="7">
    <source>
        <dbReference type="PROSITE" id="PS50853"/>
    </source>
</evidence>
<reference evidence="10" key="3">
    <citation type="submission" date="2019-12" db="UniProtKB">
        <authorList>
            <consortium name="WormBaseParasite"/>
        </authorList>
    </citation>
    <scope>IDENTIFICATION</scope>
</reference>
<dbReference type="CTD" id="6097361"/>
<evidence type="ECO:0000259" key="5">
    <source>
        <dbReference type="PROSITE" id="PS50011"/>
    </source>
</evidence>
<reference evidence="8" key="2">
    <citation type="submission" date="2019-04" db="EMBL/GenBank/DDBJ databases">
        <authorList>
            <person name="Howe K."/>
            <person name="Paulini M."/>
            <person name="Williams G."/>
        </authorList>
    </citation>
    <scope>NUCLEOTIDE SEQUENCE [LARGE SCALE GENOMIC DNA]</scope>
    <source>
        <strain evidence="8">FR3</strain>
    </source>
</reference>
<dbReference type="GO" id="GO:0004672">
    <property type="term" value="F:protein kinase activity"/>
    <property type="evidence" value="ECO:0007669"/>
    <property type="project" value="InterPro"/>
</dbReference>
<keyword evidence="9" id="KW-1185">Reference proteome</keyword>
<dbReference type="Gene3D" id="1.10.510.10">
    <property type="entry name" value="Transferase(Phosphotransferase) domain 1"/>
    <property type="match status" value="1"/>
</dbReference>
<dbReference type="SUPFAM" id="SSF56112">
    <property type="entry name" value="Protein kinase-like (PK-like)"/>
    <property type="match status" value="1"/>
</dbReference>
<dbReference type="Pfam" id="PF07679">
    <property type="entry name" value="I-set"/>
    <property type="match status" value="1"/>
</dbReference>
<dbReference type="InterPro" id="IPR013783">
    <property type="entry name" value="Ig-like_fold"/>
</dbReference>
<evidence type="ECO:0000256" key="3">
    <source>
        <dbReference type="ARBA" id="ARBA00022737"/>
    </source>
</evidence>
<reference evidence="9" key="1">
    <citation type="journal article" date="2007" name="Science">
        <title>Draft genome of the filarial nematode parasite Brugia malayi.</title>
        <authorList>
            <person name="Ghedin E."/>
            <person name="Wang S."/>
            <person name="Spiro D."/>
            <person name="Caler E."/>
            <person name="Zhao Q."/>
            <person name="Crabtree J."/>
            <person name="Allen J.E."/>
            <person name="Delcher A.L."/>
            <person name="Guiliano D.B."/>
            <person name="Miranda-Saavedra D."/>
            <person name="Angiuoli S.V."/>
            <person name="Creasy T."/>
            <person name="Amedeo P."/>
            <person name="Haas B."/>
            <person name="El-Sayed N.M."/>
            <person name="Wortman J.R."/>
            <person name="Feldblyum T."/>
            <person name="Tallon L."/>
            <person name="Schatz M."/>
            <person name="Shumway M."/>
            <person name="Koo H."/>
            <person name="Salzberg S.L."/>
            <person name="Schobel S."/>
            <person name="Pertea M."/>
            <person name="Pop M."/>
            <person name="White O."/>
            <person name="Barton G.J."/>
            <person name="Carlow C.K."/>
            <person name="Crawford M.J."/>
            <person name="Daub J."/>
            <person name="Dimmic M.W."/>
            <person name="Estes C.F."/>
            <person name="Foster J.M."/>
            <person name="Ganatra M."/>
            <person name="Gregory W.F."/>
            <person name="Johnson N.M."/>
            <person name="Jin J."/>
            <person name="Komuniecki R."/>
            <person name="Korf I."/>
            <person name="Kumar S."/>
            <person name="Laney S."/>
            <person name="Li B.W."/>
            <person name="Li W."/>
            <person name="Lindblom T.H."/>
            <person name="Lustigman S."/>
            <person name="Ma D."/>
            <person name="Maina C.V."/>
            <person name="Martin D.M."/>
            <person name="McCarter J.P."/>
            <person name="McReynolds L."/>
            <person name="Mitreva M."/>
            <person name="Nutman T.B."/>
            <person name="Parkinson J."/>
            <person name="Peregrin-Alvarez J.M."/>
            <person name="Poole C."/>
            <person name="Ren Q."/>
            <person name="Saunders L."/>
            <person name="Sluder A.E."/>
            <person name="Smith K."/>
            <person name="Stanke M."/>
            <person name="Unnasch T.R."/>
            <person name="Ware J."/>
            <person name="Wei A.D."/>
            <person name="Weil G."/>
            <person name="Williams D.J."/>
            <person name="Zhang Y."/>
            <person name="Williams S.A."/>
            <person name="Fraser-Liggett C."/>
            <person name="Slatko B."/>
            <person name="Blaxter M.L."/>
            <person name="Scott A.L."/>
        </authorList>
    </citation>
    <scope>NUCLEOTIDE SEQUENCE</scope>
    <source>
        <strain evidence="9">FR3</strain>
    </source>
</reference>
<dbReference type="SUPFAM" id="SSF49265">
    <property type="entry name" value="Fibronectin type III"/>
    <property type="match status" value="1"/>
</dbReference>
<evidence type="ECO:0000259" key="6">
    <source>
        <dbReference type="PROSITE" id="PS50835"/>
    </source>
</evidence>
<dbReference type="InterPro" id="IPR000719">
    <property type="entry name" value="Prot_kinase_dom"/>
</dbReference>
<proteinExistence type="inferred from homology"/>
<dbReference type="SUPFAM" id="SSF50044">
    <property type="entry name" value="SH3-domain"/>
    <property type="match status" value="1"/>
</dbReference>
<dbReference type="OrthoDB" id="2570713at2759"/>
<dbReference type="WBParaSite" id="Bm172a.1">
    <property type="protein sequence ID" value="Bm172a.1"/>
    <property type="gene ID" value="WBGene00220433"/>
</dbReference>
<dbReference type="SUPFAM" id="SSF48726">
    <property type="entry name" value="Immunoglobulin"/>
    <property type="match status" value="1"/>
</dbReference>
<dbReference type="InterPro" id="IPR011009">
    <property type="entry name" value="Kinase-like_dom_sf"/>
</dbReference>
<keyword evidence="2" id="KW-0728">SH3 domain</keyword>
<accession>A0A5S6PD17</accession>
<dbReference type="Pfam" id="PF00069">
    <property type="entry name" value="Pkinase"/>
    <property type="match status" value="1"/>
</dbReference>
<evidence type="ECO:0000313" key="10">
    <source>
        <dbReference type="WBParaSite" id="Bm172a.1"/>
    </source>
</evidence>
<dbReference type="InterPro" id="IPR036028">
    <property type="entry name" value="SH3-like_dom_sf"/>
</dbReference>
<dbReference type="PANTHER" id="PTHR24347">
    <property type="entry name" value="SERINE/THREONINE-PROTEIN KINASE"/>
    <property type="match status" value="1"/>
</dbReference>
<keyword evidence="4" id="KW-0393">Immunoglobulin domain</keyword>
<dbReference type="Proteomes" id="UP000006672">
    <property type="component" value="Unassembled WGS sequence"/>
</dbReference>
<dbReference type="RefSeq" id="XP_042935854.1">
    <property type="nucleotide sequence ID" value="XM_043079920.1"/>
</dbReference>
<dbReference type="InterPro" id="IPR003961">
    <property type="entry name" value="FN3_dom"/>
</dbReference>
<dbReference type="PROSITE" id="PS50835">
    <property type="entry name" value="IG_LIKE"/>
    <property type="match status" value="1"/>
</dbReference>
<dbReference type="InterPro" id="IPR013098">
    <property type="entry name" value="Ig_I-set"/>
</dbReference>
<dbReference type="InterPro" id="IPR036116">
    <property type="entry name" value="FN3_sf"/>
</dbReference>
<dbReference type="CDD" id="cd00063">
    <property type="entry name" value="FN3"/>
    <property type="match status" value="1"/>
</dbReference>